<proteinExistence type="predicted"/>
<protein>
    <submittedName>
        <fullName evidence="1">Uncharacterized protein</fullName>
    </submittedName>
</protein>
<dbReference type="Proteomes" id="UP001163321">
    <property type="component" value="Chromosome 5"/>
</dbReference>
<gene>
    <name evidence="1" type="ORF">PsorP6_009124</name>
</gene>
<name>A0ACC0VYY6_9STRA</name>
<evidence type="ECO:0000313" key="1">
    <source>
        <dbReference type="EMBL" id="KAI9911074.1"/>
    </source>
</evidence>
<keyword evidence="2" id="KW-1185">Reference proteome</keyword>
<evidence type="ECO:0000313" key="2">
    <source>
        <dbReference type="Proteomes" id="UP001163321"/>
    </source>
</evidence>
<dbReference type="EMBL" id="CM047584">
    <property type="protein sequence ID" value="KAI9911074.1"/>
    <property type="molecule type" value="Genomic_DNA"/>
</dbReference>
<organism evidence="1 2">
    <name type="scientific">Peronosclerospora sorghi</name>
    <dbReference type="NCBI Taxonomy" id="230839"/>
    <lineage>
        <taxon>Eukaryota</taxon>
        <taxon>Sar</taxon>
        <taxon>Stramenopiles</taxon>
        <taxon>Oomycota</taxon>
        <taxon>Peronosporomycetes</taxon>
        <taxon>Peronosporales</taxon>
        <taxon>Peronosporaceae</taxon>
        <taxon>Peronosclerospora</taxon>
    </lineage>
</organism>
<reference evidence="1 2" key="1">
    <citation type="journal article" date="2022" name="bioRxiv">
        <title>The genome of the oomycete Peronosclerospora sorghi, a cosmopolitan pathogen of maize and sorghum, is inflated with dispersed pseudogenes.</title>
        <authorList>
            <person name="Fletcher K."/>
            <person name="Martin F."/>
            <person name="Isakeit T."/>
            <person name="Cavanaugh K."/>
            <person name="Magill C."/>
            <person name="Michelmore R."/>
        </authorList>
    </citation>
    <scope>NUCLEOTIDE SEQUENCE [LARGE SCALE GENOMIC DNA]</scope>
    <source>
        <strain evidence="1">P6</strain>
    </source>
</reference>
<comment type="caution">
    <text evidence="1">The sequence shown here is derived from an EMBL/GenBank/DDBJ whole genome shotgun (WGS) entry which is preliminary data.</text>
</comment>
<accession>A0ACC0VYY6</accession>
<sequence>MDSHTRAGVAAAVDVNDDITGDGVGATFTENATSDTIAGAATCCVGGAAPNKDEAEVGGDVATGFGLGWSSSITSSSIEKFAINAPGNPGGAYVHSSALVSYTGAYGSSSSS</sequence>